<reference evidence="3 4" key="1">
    <citation type="submission" date="2018-06" db="EMBL/GenBank/DDBJ databases">
        <title>Genomic Encyclopedia of Type Strains, Phase III (KMG-III): the genomes of soil and plant-associated and newly described type strains.</title>
        <authorList>
            <person name="Whitman W."/>
        </authorList>
    </citation>
    <scope>NUCLEOTIDE SEQUENCE [LARGE SCALE GENOMIC DNA]</scope>
    <source>
        <strain evidence="3 4">CECT 7646</strain>
    </source>
</reference>
<gene>
    <name evidence="3" type="ORF">DFQ15_104188</name>
</gene>
<dbReference type="Proteomes" id="UP000247540">
    <property type="component" value="Unassembled WGS sequence"/>
</dbReference>
<sequence>MLKIEVYQGEGRRVDDNIRLGHFDLPLPDGKKGDVAADVRFTYDADGLLEVEATPLKNGVPAGKPVQLAIAASENRLSPEEVKRRLALLSNLKIHPRDSQPTRTLMARAERHYGQLLGEQRDALGDAMFRFEASLETQDERRMAAPRRALEEMLQFLDSNGMWLDEAPS</sequence>
<name>A0A318SP28_9BURK</name>
<organism evidence="3 4">
    <name type="scientific">Xylophilus ampelinus</name>
    <dbReference type="NCBI Taxonomy" id="54067"/>
    <lineage>
        <taxon>Bacteria</taxon>
        <taxon>Pseudomonadati</taxon>
        <taxon>Pseudomonadota</taxon>
        <taxon>Betaproteobacteria</taxon>
        <taxon>Burkholderiales</taxon>
        <taxon>Xylophilus</taxon>
    </lineage>
</organism>
<dbReference type="InterPro" id="IPR029047">
    <property type="entry name" value="HSP70_peptide-bd_sf"/>
</dbReference>
<dbReference type="SUPFAM" id="SSF100920">
    <property type="entry name" value="Heat shock protein 70kD (HSP70), peptide-binding domain"/>
    <property type="match status" value="1"/>
</dbReference>
<dbReference type="GO" id="GO:0005524">
    <property type="term" value="F:ATP binding"/>
    <property type="evidence" value="ECO:0007669"/>
    <property type="project" value="UniProtKB-KW"/>
</dbReference>
<proteinExistence type="predicted"/>
<protein>
    <submittedName>
        <fullName evidence="3">Hsp70 protein</fullName>
    </submittedName>
</protein>
<dbReference type="Pfam" id="PF00012">
    <property type="entry name" value="HSP70"/>
    <property type="match status" value="1"/>
</dbReference>
<accession>A0A318SP28</accession>
<keyword evidence="1" id="KW-0547">Nucleotide-binding</keyword>
<dbReference type="AlphaFoldDB" id="A0A318SP28"/>
<keyword evidence="4" id="KW-1185">Reference proteome</keyword>
<dbReference type="EMBL" id="QJTC01000004">
    <property type="protein sequence ID" value="PYE78992.1"/>
    <property type="molecule type" value="Genomic_DNA"/>
</dbReference>
<evidence type="ECO:0000313" key="3">
    <source>
        <dbReference type="EMBL" id="PYE78992.1"/>
    </source>
</evidence>
<evidence type="ECO:0000313" key="4">
    <source>
        <dbReference type="Proteomes" id="UP000247540"/>
    </source>
</evidence>
<comment type="caution">
    <text evidence="3">The sequence shown here is derived from an EMBL/GenBank/DDBJ whole genome shotgun (WGS) entry which is preliminary data.</text>
</comment>
<evidence type="ECO:0000256" key="1">
    <source>
        <dbReference type="ARBA" id="ARBA00022741"/>
    </source>
</evidence>
<evidence type="ECO:0000256" key="2">
    <source>
        <dbReference type="ARBA" id="ARBA00022840"/>
    </source>
</evidence>
<dbReference type="InterPro" id="IPR013126">
    <property type="entry name" value="Hsp_70_fam"/>
</dbReference>
<dbReference type="Gene3D" id="2.60.34.10">
    <property type="entry name" value="Substrate Binding Domain Of DNAk, Chain A, domain 1"/>
    <property type="match status" value="1"/>
</dbReference>
<keyword evidence="2" id="KW-0067">ATP-binding</keyword>
<dbReference type="GO" id="GO:0140662">
    <property type="term" value="F:ATP-dependent protein folding chaperone"/>
    <property type="evidence" value="ECO:0007669"/>
    <property type="project" value="InterPro"/>
</dbReference>